<gene>
    <name evidence="1" type="ORF">E0F88_23885</name>
</gene>
<proteinExistence type="predicted"/>
<dbReference type="RefSeq" id="WP_131960799.1">
    <property type="nucleotide sequence ID" value="NZ_SMFL01000010.1"/>
</dbReference>
<evidence type="ECO:0000313" key="1">
    <source>
        <dbReference type="EMBL" id="TDE12089.1"/>
    </source>
</evidence>
<sequence>MLSCKSKDSSPLLNDNFEAIYQQFHGKYKIVSSVSSEPLDINLDGSSSSDLLTEIDELTTGTLTSPYLQIAINRSSKVNVKPSYLFIQAWPEQFVRMGSGKVWDGTEMIPFHPDYSFAYDMKVVFREFEFSKDRKNLTVKIDDSEKPLFSQSAPNTVTVLNDGKLVVVANRKIYTSLGVKQVTVTTTTNDLPG</sequence>
<protein>
    <submittedName>
        <fullName evidence="1">Uncharacterized protein</fullName>
    </submittedName>
</protein>
<evidence type="ECO:0000313" key="2">
    <source>
        <dbReference type="Proteomes" id="UP000294850"/>
    </source>
</evidence>
<dbReference type="Proteomes" id="UP000294850">
    <property type="component" value="Unassembled WGS sequence"/>
</dbReference>
<dbReference type="OrthoDB" id="1437849at2"/>
<accession>A0A4R5DE70</accession>
<keyword evidence="2" id="KW-1185">Reference proteome</keyword>
<dbReference type="EMBL" id="SMFL01000010">
    <property type="protein sequence ID" value="TDE12089.1"/>
    <property type="molecule type" value="Genomic_DNA"/>
</dbReference>
<comment type="caution">
    <text evidence="1">The sequence shown here is derived from an EMBL/GenBank/DDBJ whole genome shotgun (WGS) entry which is preliminary data.</text>
</comment>
<name>A0A4R5DE70_9BACT</name>
<reference evidence="1 2" key="1">
    <citation type="submission" date="2019-03" db="EMBL/GenBank/DDBJ databases">
        <title>Dyadobacter AR-3-6 sp. nov., isolated from arctic soil.</title>
        <authorList>
            <person name="Chaudhary D.K."/>
        </authorList>
    </citation>
    <scope>NUCLEOTIDE SEQUENCE [LARGE SCALE GENOMIC DNA]</scope>
    <source>
        <strain evidence="1 2">AR-3-6</strain>
    </source>
</reference>
<organism evidence="1 2">
    <name type="scientific">Dyadobacter psychrotolerans</name>
    <dbReference type="NCBI Taxonomy" id="2541721"/>
    <lineage>
        <taxon>Bacteria</taxon>
        <taxon>Pseudomonadati</taxon>
        <taxon>Bacteroidota</taxon>
        <taxon>Cytophagia</taxon>
        <taxon>Cytophagales</taxon>
        <taxon>Spirosomataceae</taxon>
        <taxon>Dyadobacter</taxon>
    </lineage>
</organism>
<dbReference type="AlphaFoldDB" id="A0A4R5DE70"/>